<organism evidence="4 5">
    <name type="scientific">Stratiformator vulcanicus</name>
    <dbReference type="NCBI Taxonomy" id="2527980"/>
    <lineage>
        <taxon>Bacteria</taxon>
        <taxon>Pseudomonadati</taxon>
        <taxon>Planctomycetota</taxon>
        <taxon>Planctomycetia</taxon>
        <taxon>Planctomycetales</taxon>
        <taxon>Planctomycetaceae</taxon>
        <taxon>Stratiformator</taxon>
    </lineage>
</organism>
<feature type="domain" description="WYL" evidence="2">
    <location>
        <begin position="144"/>
        <end position="211"/>
    </location>
</feature>
<gene>
    <name evidence="4" type="ORF">Pan189_37630</name>
</gene>
<dbReference type="Gene3D" id="1.10.10.10">
    <property type="entry name" value="Winged helix-like DNA-binding domain superfamily/Winged helix DNA-binding domain"/>
    <property type="match status" value="1"/>
</dbReference>
<dbReference type="Pfam" id="PF13280">
    <property type="entry name" value="WYL"/>
    <property type="match status" value="1"/>
</dbReference>
<dbReference type="InterPro" id="IPR036390">
    <property type="entry name" value="WH_DNA-bd_sf"/>
</dbReference>
<dbReference type="PROSITE" id="PS52050">
    <property type="entry name" value="WYL"/>
    <property type="match status" value="1"/>
</dbReference>
<dbReference type="KEGG" id="svp:Pan189_37630"/>
<dbReference type="PIRSF" id="PIRSF016838">
    <property type="entry name" value="PafC"/>
    <property type="match status" value="1"/>
</dbReference>
<feature type="domain" description="WCX" evidence="3">
    <location>
        <begin position="242"/>
        <end position="319"/>
    </location>
</feature>
<evidence type="ECO:0000259" key="1">
    <source>
        <dbReference type="Pfam" id="PF08279"/>
    </source>
</evidence>
<evidence type="ECO:0000259" key="2">
    <source>
        <dbReference type="Pfam" id="PF13280"/>
    </source>
</evidence>
<evidence type="ECO:0000259" key="3">
    <source>
        <dbReference type="Pfam" id="PF25583"/>
    </source>
</evidence>
<dbReference type="PANTHER" id="PTHR34580:SF1">
    <property type="entry name" value="PROTEIN PAFC"/>
    <property type="match status" value="1"/>
</dbReference>
<dbReference type="InterPro" id="IPR013196">
    <property type="entry name" value="HTH_11"/>
</dbReference>
<evidence type="ECO:0000313" key="4">
    <source>
        <dbReference type="EMBL" id="QDT39357.1"/>
    </source>
</evidence>
<dbReference type="AlphaFoldDB" id="A0A517R632"/>
<dbReference type="InterPro" id="IPR051534">
    <property type="entry name" value="CBASS_pafABC_assoc_protein"/>
</dbReference>
<dbReference type="InterPro" id="IPR057727">
    <property type="entry name" value="WCX_dom"/>
</dbReference>
<accession>A0A517R632</accession>
<protein>
    <submittedName>
        <fullName evidence="4">HTH domain protein</fullName>
    </submittedName>
</protein>
<feature type="domain" description="Helix-turn-helix type 11" evidence="1">
    <location>
        <begin position="9"/>
        <end position="54"/>
    </location>
</feature>
<dbReference type="InterPro" id="IPR036388">
    <property type="entry name" value="WH-like_DNA-bd_sf"/>
</dbReference>
<dbReference type="InterPro" id="IPR026881">
    <property type="entry name" value="WYL_dom"/>
</dbReference>
<dbReference type="Proteomes" id="UP000317318">
    <property type="component" value="Chromosome"/>
</dbReference>
<reference evidence="4 5" key="1">
    <citation type="submission" date="2019-02" db="EMBL/GenBank/DDBJ databases">
        <title>Deep-cultivation of Planctomycetes and their phenomic and genomic characterization uncovers novel biology.</title>
        <authorList>
            <person name="Wiegand S."/>
            <person name="Jogler M."/>
            <person name="Boedeker C."/>
            <person name="Pinto D."/>
            <person name="Vollmers J."/>
            <person name="Rivas-Marin E."/>
            <person name="Kohn T."/>
            <person name="Peeters S.H."/>
            <person name="Heuer A."/>
            <person name="Rast P."/>
            <person name="Oberbeckmann S."/>
            <person name="Bunk B."/>
            <person name="Jeske O."/>
            <person name="Meyerdierks A."/>
            <person name="Storesund J.E."/>
            <person name="Kallscheuer N."/>
            <person name="Luecker S."/>
            <person name="Lage O.M."/>
            <person name="Pohl T."/>
            <person name="Merkel B.J."/>
            <person name="Hornburger P."/>
            <person name="Mueller R.-W."/>
            <person name="Bruemmer F."/>
            <person name="Labrenz M."/>
            <person name="Spormann A.M."/>
            <person name="Op den Camp H."/>
            <person name="Overmann J."/>
            <person name="Amann R."/>
            <person name="Jetten M.S.M."/>
            <person name="Mascher T."/>
            <person name="Medema M.H."/>
            <person name="Devos D.P."/>
            <person name="Kaster A.-K."/>
            <person name="Ovreas L."/>
            <person name="Rohde M."/>
            <person name="Galperin M.Y."/>
            <person name="Jogler C."/>
        </authorList>
    </citation>
    <scope>NUCLEOTIDE SEQUENCE [LARGE SCALE GENOMIC DNA]</scope>
    <source>
        <strain evidence="4 5">Pan189</strain>
    </source>
</reference>
<evidence type="ECO:0000313" key="5">
    <source>
        <dbReference type="Proteomes" id="UP000317318"/>
    </source>
</evidence>
<dbReference type="Pfam" id="PF08279">
    <property type="entry name" value="HTH_11"/>
    <property type="match status" value="1"/>
</dbReference>
<dbReference type="EMBL" id="CP036268">
    <property type="protein sequence ID" value="QDT39357.1"/>
    <property type="molecule type" value="Genomic_DNA"/>
</dbReference>
<name>A0A517R632_9PLAN</name>
<dbReference type="PANTHER" id="PTHR34580">
    <property type="match status" value="1"/>
</dbReference>
<sequence>MEPAGRVFRLFQLASYLQSGKTLSAAELAELCGVSRRTIFRDINLLRDAGLPLEYDEEGRGFSMPVRSYLRPAEFTFAETLSLLLLCEELGGDGGIPFHAAARSAAVKLLSGLPESIRDELGEVVERISVRLEAPRSDAGEPAHYQLLIDAIGKRQCLRLTYHSFEEDGEIRTQVSPYRIFFQRRAWYVVGHSSVHDEIRTFNVGRIRKAELTDESYEIPPRFSLKAYFGDAWSFIREPNDRHDVVIRFGPKVAGNVAEVRWHRTQQIVRKPDGSIEFSVTVDGLSEIVWWVLGYGKEAEVIRPDKLRDMVGEHVQKLAQAYEIDSPGPP</sequence>
<proteinExistence type="predicted"/>
<keyword evidence="5" id="KW-1185">Reference proteome</keyword>
<dbReference type="RefSeq" id="WP_310820759.1">
    <property type="nucleotide sequence ID" value="NZ_CP036268.1"/>
</dbReference>
<dbReference type="SUPFAM" id="SSF46785">
    <property type="entry name" value="Winged helix' DNA-binding domain"/>
    <property type="match status" value="1"/>
</dbReference>
<dbReference type="InterPro" id="IPR028349">
    <property type="entry name" value="PafC-like"/>
</dbReference>
<dbReference type="Pfam" id="PF25583">
    <property type="entry name" value="WCX"/>
    <property type="match status" value="1"/>
</dbReference>